<evidence type="ECO:0000313" key="4">
    <source>
        <dbReference type="EMBL" id="OWP49021.1"/>
    </source>
</evidence>
<dbReference type="AlphaFoldDB" id="A0A246F7A7"/>
<feature type="domain" description="Glycosyltransferase subfamily 4-like N-terminal" evidence="3">
    <location>
        <begin position="13"/>
        <end position="166"/>
    </location>
</feature>
<dbReference type="InterPro" id="IPR028098">
    <property type="entry name" value="Glyco_trans_4-like_N"/>
</dbReference>
<comment type="caution">
    <text evidence="4">The sequence shown here is derived from an EMBL/GenBank/DDBJ whole genome shotgun (WGS) entry which is preliminary data.</text>
</comment>
<name>A0A246F7A7_PSENT</name>
<dbReference type="Gene3D" id="3.40.50.2000">
    <property type="entry name" value="Glycogen Phosphorylase B"/>
    <property type="match status" value="2"/>
</dbReference>
<reference evidence="4 5" key="1">
    <citation type="submission" date="2017-06" db="EMBL/GenBank/DDBJ databases">
        <title>Draft genome of Pseudomonas nitroreducens DF05.</title>
        <authorList>
            <person name="Iyer R."/>
        </authorList>
    </citation>
    <scope>NUCLEOTIDE SEQUENCE [LARGE SCALE GENOMIC DNA]</scope>
    <source>
        <strain evidence="4 5">DF05</strain>
    </source>
</reference>
<accession>A0A246F7A7</accession>
<dbReference type="PANTHER" id="PTHR46401:SF2">
    <property type="entry name" value="GLYCOSYLTRANSFERASE WBBK-RELATED"/>
    <property type="match status" value="1"/>
</dbReference>
<dbReference type="InterPro" id="IPR001296">
    <property type="entry name" value="Glyco_trans_1"/>
</dbReference>
<dbReference type="Pfam" id="PF00534">
    <property type="entry name" value="Glycos_transf_1"/>
    <property type="match status" value="1"/>
</dbReference>
<protein>
    <submittedName>
        <fullName evidence="4">Glycosyl transferase family 1</fullName>
    </submittedName>
</protein>
<dbReference type="GO" id="GO:0009103">
    <property type="term" value="P:lipopolysaccharide biosynthetic process"/>
    <property type="evidence" value="ECO:0007669"/>
    <property type="project" value="TreeGrafter"/>
</dbReference>
<evidence type="ECO:0000259" key="2">
    <source>
        <dbReference type="Pfam" id="PF00534"/>
    </source>
</evidence>
<dbReference type="Proteomes" id="UP000198145">
    <property type="component" value="Unassembled WGS sequence"/>
</dbReference>
<dbReference type="EMBL" id="NJBA01000007">
    <property type="protein sequence ID" value="OWP49021.1"/>
    <property type="molecule type" value="Genomic_DNA"/>
</dbReference>
<dbReference type="eggNOG" id="COG0438">
    <property type="taxonomic scope" value="Bacteria"/>
</dbReference>
<keyword evidence="1 4" id="KW-0808">Transferase</keyword>
<evidence type="ECO:0000256" key="1">
    <source>
        <dbReference type="ARBA" id="ARBA00022679"/>
    </source>
</evidence>
<dbReference type="CDD" id="cd03809">
    <property type="entry name" value="GT4_MtfB-like"/>
    <property type="match status" value="1"/>
</dbReference>
<dbReference type="Pfam" id="PF13439">
    <property type="entry name" value="Glyco_transf_4"/>
    <property type="match status" value="1"/>
</dbReference>
<dbReference type="GO" id="GO:0016757">
    <property type="term" value="F:glycosyltransferase activity"/>
    <property type="evidence" value="ECO:0007669"/>
    <property type="project" value="InterPro"/>
</dbReference>
<sequence>MIIINARFLTQEVSGVQRFAEQISLSLARLRSDLRFVAPPGEILRPDIAHQLNVEQIGQRSGHLWEQVDLPLWLARHGRPLLVSLCSTAPLAYSKQLVTHHDITYVRHPQSFSWKFRALYRVMIPLMLRRSLAQVTVSEFSRQEIATHYGIDPQGIHVIANAVSAEFCTGLEPTLLERPYVLAVSSPAAHKNFARLIEAFRLLDDLDVELRIVGAANRSFVDAQLQQSGQGDRVRWLGRLDDDQLIEQYRNAAVFAFPSLYEGFGIPPLEAQACGCPVVAASSASIPEVLGNSVLYFDPLDPPGMAKALRRVLLDHKLRADLRRLGQENVLRYSWDISALRLSSLIDSFLMERSDYPARFDAKQIAKQGGRS</sequence>
<feature type="domain" description="Glycosyl transferase family 1" evidence="2">
    <location>
        <begin position="177"/>
        <end position="326"/>
    </location>
</feature>
<dbReference type="PANTHER" id="PTHR46401">
    <property type="entry name" value="GLYCOSYLTRANSFERASE WBBK-RELATED"/>
    <property type="match status" value="1"/>
</dbReference>
<evidence type="ECO:0000259" key="3">
    <source>
        <dbReference type="Pfam" id="PF13439"/>
    </source>
</evidence>
<organism evidence="4 5">
    <name type="scientific">Pseudomonas nitroreducens</name>
    <dbReference type="NCBI Taxonomy" id="46680"/>
    <lineage>
        <taxon>Bacteria</taxon>
        <taxon>Pseudomonadati</taxon>
        <taxon>Pseudomonadota</taxon>
        <taxon>Gammaproteobacteria</taxon>
        <taxon>Pseudomonadales</taxon>
        <taxon>Pseudomonadaceae</taxon>
        <taxon>Pseudomonas</taxon>
    </lineage>
</organism>
<gene>
    <name evidence="4" type="ORF">CEG18_19975</name>
</gene>
<dbReference type="SUPFAM" id="SSF53756">
    <property type="entry name" value="UDP-Glycosyltransferase/glycogen phosphorylase"/>
    <property type="match status" value="1"/>
</dbReference>
<proteinExistence type="predicted"/>
<dbReference type="STRING" id="46680.GCA_000807755_06907"/>
<dbReference type="RefSeq" id="WP_088420009.1">
    <property type="nucleotide sequence ID" value="NZ_NJBA01000007.1"/>
</dbReference>
<evidence type="ECO:0000313" key="5">
    <source>
        <dbReference type="Proteomes" id="UP000198145"/>
    </source>
</evidence>